<evidence type="ECO:0000313" key="3">
    <source>
        <dbReference type="Proteomes" id="UP000001194"/>
    </source>
</evidence>
<gene>
    <name evidence="2" type="ORF">LACBIDRAFT_336128</name>
</gene>
<sequence>MSEPRQLHPQVMLPPSTTDADTGGNVIGKSAPTQATGPPTRSRARKIAVPVVNTTVNDPPTPAPSRPSWAKKNNSKAVKKIPPSESDPNLSVPMVDINIAVPVVNTTINDPPTPAPSRPSQAKKNNSKA</sequence>
<accession>B0E4H1</accession>
<feature type="region of interest" description="Disordered" evidence="1">
    <location>
        <begin position="105"/>
        <end position="129"/>
    </location>
</feature>
<dbReference type="RefSeq" id="XP_001891088.1">
    <property type="nucleotide sequence ID" value="XM_001891053.1"/>
</dbReference>
<proteinExistence type="predicted"/>
<feature type="region of interest" description="Disordered" evidence="1">
    <location>
        <begin position="1"/>
        <end position="92"/>
    </location>
</feature>
<feature type="non-terminal residue" evidence="2">
    <location>
        <position position="129"/>
    </location>
</feature>
<dbReference type="Proteomes" id="UP000001194">
    <property type="component" value="Unassembled WGS sequence"/>
</dbReference>
<dbReference type="OrthoDB" id="3105413at2759"/>
<organism evidence="3">
    <name type="scientific">Laccaria bicolor (strain S238N-H82 / ATCC MYA-4686)</name>
    <name type="common">Bicoloured deceiver</name>
    <name type="synonym">Laccaria laccata var. bicolor</name>
    <dbReference type="NCBI Taxonomy" id="486041"/>
    <lineage>
        <taxon>Eukaryota</taxon>
        <taxon>Fungi</taxon>
        <taxon>Dikarya</taxon>
        <taxon>Basidiomycota</taxon>
        <taxon>Agaricomycotina</taxon>
        <taxon>Agaricomycetes</taxon>
        <taxon>Agaricomycetidae</taxon>
        <taxon>Agaricales</taxon>
        <taxon>Agaricineae</taxon>
        <taxon>Hydnangiaceae</taxon>
        <taxon>Laccaria</taxon>
    </lineage>
</organism>
<evidence type="ECO:0000256" key="1">
    <source>
        <dbReference type="SAM" id="MobiDB-lite"/>
    </source>
</evidence>
<protein>
    <submittedName>
        <fullName evidence="2">Predicted protein</fullName>
    </submittedName>
</protein>
<dbReference type="HOGENOM" id="CLU_1953937_0_0_1"/>
<dbReference type="EMBL" id="DS547386">
    <property type="protein sequence ID" value="EDQ98260.1"/>
    <property type="molecule type" value="Genomic_DNA"/>
</dbReference>
<dbReference type="GeneID" id="6086745"/>
<keyword evidence="3" id="KW-1185">Reference proteome</keyword>
<feature type="compositionally biased region" description="Low complexity" evidence="1">
    <location>
        <begin position="48"/>
        <end position="58"/>
    </location>
</feature>
<reference evidence="2 3" key="1">
    <citation type="journal article" date="2008" name="Nature">
        <title>The genome of Laccaria bicolor provides insights into mycorrhizal symbiosis.</title>
        <authorList>
            <person name="Martin F."/>
            <person name="Aerts A."/>
            <person name="Ahren D."/>
            <person name="Brun A."/>
            <person name="Danchin E.G.J."/>
            <person name="Duchaussoy F."/>
            <person name="Gibon J."/>
            <person name="Kohler A."/>
            <person name="Lindquist E."/>
            <person name="Pereda V."/>
            <person name="Salamov A."/>
            <person name="Shapiro H.J."/>
            <person name="Wuyts J."/>
            <person name="Blaudez D."/>
            <person name="Buee M."/>
            <person name="Brokstein P."/>
            <person name="Canbaeck B."/>
            <person name="Cohen D."/>
            <person name="Courty P.E."/>
            <person name="Coutinho P.M."/>
            <person name="Delaruelle C."/>
            <person name="Detter J.C."/>
            <person name="Deveau A."/>
            <person name="DiFazio S."/>
            <person name="Duplessis S."/>
            <person name="Fraissinet-Tachet L."/>
            <person name="Lucic E."/>
            <person name="Frey-Klett P."/>
            <person name="Fourrey C."/>
            <person name="Feussner I."/>
            <person name="Gay G."/>
            <person name="Grimwood J."/>
            <person name="Hoegger P.J."/>
            <person name="Jain P."/>
            <person name="Kilaru S."/>
            <person name="Labbe J."/>
            <person name="Lin Y.C."/>
            <person name="Legue V."/>
            <person name="Le Tacon F."/>
            <person name="Marmeisse R."/>
            <person name="Melayah D."/>
            <person name="Montanini B."/>
            <person name="Muratet M."/>
            <person name="Nehls U."/>
            <person name="Niculita-Hirzel H."/>
            <person name="Oudot-Le Secq M.P."/>
            <person name="Peter M."/>
            <person name="Quesneville H."/>
            <person name="Rajashekar B."/>
            <person name="Reich M."/>
            <person name="Rouhier N."/>
            <person name="Schmutz J."/>
            <person name="Yin T."/>
            <person name="Chalot M."/>
            <person name="Henrissat B."/>
            <person name="Kuees U."/>
            <person name="Lucas S."/>
            <person name="Van de Peer Y."/>
            <person name="Podila G.K."/>
            <person name="Polle A."/>
            <person name="Pukkila P.J."/>
            <person name="Richardson P.M."/>
            <person name="Rouze P."/>
            <person name="Sanders I.R."/>
            <person name="Stajich J.E."/>
            <person name="Tunlid A."/>
            <person name="Tuskan G."/>
            <person name="Grigoriev I.V."/>
        </authorList>
    </citation>
    <scope>NUCLEOTIDE SEQUENCE [LARGE SCALE GENOMIC DNA]</scope>
    <source>
        <strain evidence="3">S238N-H82 / ATCC MYA-4686</strain>
    </source>
</reference>
<evidence type="ECO:0000313" key="2">
    <source>
        <dbReference type="EMBL" id="EDQ98260.1"/>
    </source>
</evidence>
<dbReference type="InParanoid" id="B0E4H1"/>
<name>B0E4H1_LACBS</name>
<dbReference type="KEGG" id="lbc:LACBIDRAFT_336128"/>
<dbReference type="AlphaFoldDB" id="B0E4H1"/>
<feature type="compositionally biased region" description="Polar residues" evidence="1">
    <location>
        <begin position="118"/>
        <end position="129"/>
    </location>
</feature>